<evidence type="ECO:0000256" key="1">
    <source>
        <dbReference type="SAM" id="Coils"/>
    </source>
</evidence>
<dbReference type="OrthoDB" id="116832at2"/>
<dbReference type="RefSeq" id="WP_145195570.1">
    <property type="nucleotide sequence ID" value="NZ_CP036434.1"/>
</dbReference>
<feature type="signal peptide" evidence="2">
    <location>
        <begin position="1"/>
        <end position="22"/>
    </location>
</feature>
<proteinExistence type="predicted"/>
<dbReference type="Pfam" id="PF04264">
    <property type="entry name" value="YceI"/>
    <property type="match status" value="1"/>
</dbReference>
<keyword evidence="5" id="KW-1185">Reference proteome</keyword>
<dbReference type="PANTHER" id="PTHR34406:SF1">
    <property type="entry name" value="PROTEIN YCEI"/>
    <property type="match status" value="1"/>
</dbReference>
<dbReference type="InterPro" id="IPR007372">
    <property type="entry name" value="Lipid/polyisoprenoid-bd_YceI"/>
</dbReference>
<dbReference type="SMART" id="SM00867">
    <property type="entry name" value="YceI"/>
    <property type="match status" value="1"/>
</dbReference>
<dbReference type="InterPro" id="IPR036761">
    <property type="entry name" value="TTHA0802/YceI-like_sf"/>
</dbReference>
<feature type="coiled-coil region" evidence="1">
    <location>
        <begin position="156"/>
        <end position="185"/>
    </location>
</feature>
<keyword evidence="2" id="KW-0732">Signal</keyword>
<dbReference type="PANTHER" id="PTHR34406">
    <property type="entry name" value="PROTEIN YCEI"/>
    <property type="match status" value="1"/>
</dbReference>
<dbReference type="Gene3D" id="2.40.128.110">
    <property type="entry name" value="Lipid/polyisoprenoid-binding, YceI-like"/>
    <property type="match status" value="1"/>
</dbReference>
<dbReference type="EMBL" id="CP036434">
    <property type="protein sequence ID" value="QDV05885.1"/>
    <property type="molecule type" value="Genomic_DNA"/>
</dbReference>
<dbReference type="Proteomes" id="UP000320390">
    <property type="component" value="Chromosome"/>
</dbReference>
<keyword evidence="1" id="KW-0175">Coiled coil</keyword>
<accession>A0A518EP81</accession>
<evidence type="ECO:0000313" key="5">
    <source>
        <dbReference type="Proteomes" id="UP000320390"/>
    </source>
</evidence>
<feature type="coiled-coil region" evidence="1">
    <location>
        <begin position="77"/>
        <end position="104"/>
    </location>
</feature>
<name>A0A518EP81_9BACT</name>
<evidence type="ECO:0000259" key="3">
    <source>
        <dbReference type="SMART" id="SM00867"/>
    </source>
</evidence>
<feature type="chain" id="PRO_5022061166" description="Lipid/polyisoprenoid-binding YceI-like domain-containing protein" evidence="2">
    <location>
        <begin position="23"/>
        <end position="411"/>
    </location>
</feature>
<sequence length="411" mass="43359" precursor="true">MSKLLKIVGAFALFAWTAGGIAAWVATKDHVQVTLAEGKAEPGALDPVALLSDQVSTLQSDLRGLASALSENMGLMAQGMEGRSDEQAQALEALRAEVALVRAESSAAALPAAAMAAQDLGPITERLARVEQLMERVLTTSADAAERSRLAEEFAEAEAGRLAKEAQAKIEAAEAQAALSLAREQAVEEATAQAEAAAQALLGSTDTAAPAARKKGGFLSFKLPSDDFTFDKRQRFTVLGNLSRVGFDAKSTLHDFSGVSQSISGQFDVNLAQPGSGIEGELKVESKSLDTALAGRDEAMHDLMEADVYPTIDFVPTSFQADTVNAAEQKVTGKVSGKMTIHGIEKPVVMTVTGTIDESRRLVLEGETTLVMSDFEVKPPSKLGMISVEDDIRLWIALRARASDVPATTGN</sequence>
<reference evidence="4 5" key="1">
    <citation type="submission" date="2019-02" db="EMBL/GenBank/DDBJ databases">
        <title>Deep-cultivation of Planctomycetes and their phenomic and genomic characterization uncovers novel biology.</title>
        <authorList>
            <person name="Wiegand S."/>
            <person name="Jogler M."/>
            <person name="Boedeker C."/>
            <person name="Pinto D."/>
            <person name="Vollmers J."/>
            <person name="Rivas-Marin E."/>
            <person name="Kohn T."/>
            <person name="Peeters S.H."/>
            <person name="Heuer A."/>
            <person name="Rast P."/>
            <person name="Oberbeckmann S."/>
            <person name="Bunk B."/>
            <person name="Jeske O."/>
            <person name="Meyerdierks A."/>
            <person name="Storesund J.E."/>
            <person name="Kallscheuer N."/>
            <person name="Luecker S."/>
            <person name="Lage O.M."/>
            <person name="Pohl T."/>
            <person name="Merkel B.J."/>
            <person name="Hornburger P."/>
            <person name="Mueller R.-W."/>
            <person name="Bruemmer F."/>
            <person name="Labrenz M."/>
            <person name="Spormann A.M."/>
            <person name="Op den Camp H."/>
            <person name="Overmann J."/>
            <person name="Amann R."/>
            <person name="Jetten M.S.M."/>
            <person name="Mascher T."/>
            <person name="Medema M.H."/>
            <person name="Devos D.P."/>
            <person name="Kaster A.-K."/>
            <person name="Ovreas L."/>
            <person name="Rohde M."/>
            <person name="Galperin M.Y."/>
            <person name="Jogler C."/>
        </authorList>
    </citation>
    <scope>NUCLEOTIDE SEQUENCE [LARGE SCALE GENOMIC DNA]</scope>
    <source>
        <strain evidence="4 5">Poly30</strain>
    </source>
</reference>
<gene>
    <name evidence="4" type="ORF">Poly30_13880</name>
</gene>
<feature type="domain" description="Lipid/polyisoprenoid-binding YceI-like" evidence="3">
    <location>
        <begin position="235"/>
        <end position="401"/>
    </location>
</feature>
<dbReference type="SUPFAM" id="SSF101874">
    <property type="entry name" value="YceI-like"/>
    <property type="match status" value="1"/>
</dbReference>
<evidence type="ECO:0000256" key="2">
    <source>
        <dbReference type="SAM" id="SignalP"/>
    </source>
</evidence>
<evidence type="ECO:0000313" key="4">
    <source>
        <dbReference type="EMBL" id="QDV05885.1"/>
    </source>
</evidence>
<protein>
    <recommendedName>
        <fullName evidence="3">Lipid/polyisoprenoid-binding YceI-like domain-containing protein</fullName>
    </recommendedName>
</protein>
<dbReference type="AlphaFoldDB" id="A0A518EP81"/>
<organism evidence="4 5">
    <name type="scientific">Saltatorellus ferox</name>
    <dbReference type="NCBI Taxonomy" id="2528018"/>
    <lineage>
        <taxon>Bacteria</taxon>
        <taxon>Pseudomonadati</taxon>
        <taxon>Planctomycetota</taxon>
        <taxon>Planctomycetia</taxon>
        <taxon>Planctomycetia incertae sedis</taxon>
        <taxon>Saltatorellus</taxon>
    </lineage>
</organism>